<comment type="caution">
    <text evidence="12">The sequence shown here is derived from an EMBL/GenBank/DDBJ whole genome shotgun (WGS) entry which is preliminary data.</text>
</comment>
<reference evidence="12" key="1">
    <citation type="submission" date="2022-03" db="EMBL/GenBank/DDBJ databases">
        <title>Draft Genome Sequence of Firmicute Strain S0AB, a Heterotrophic Iron/Sulfur-Oxidizing Extreme Acidophile.</title>
        <authorList>
            <person name="Vergara E."/>
            <person name="Pakostova E."/>
            <person name="Johnson D.B."/>
            <person name="Holmes D.S."/>
        </authorList>
    </citation>
    <scope>NUCLEOTIDE SEQUENCE</scope>
    <source>
        <strain evidence="12">S0AB</strain>
    </source>
</reference>
<dbReference type="PROSITE" id="PS00958">
    <property type="entry name" value="TRANSALDOLASE_2"/>
    <property type="match status" value="1"/>
</dbReference>
<dbReference type="GO" id="GO:0004801">
    <property type="term" value="F:transaldolase activity"/>
    <property type="evidence" value="ECO:0007669"/>
    <property type="project" value="UniProtKB-UniRule"/>
</dbReference>
<dbReference type="NCBIfam" id="TIGR00876">
    <property type="entry name" value="tal_mycobact"/>
    <property type="match status" value="1"/>
</dbReference>
<dbReference type="EMBL" id="JALBUF010000001">
    <property type="protein sequence ID" value="MCI0182466.1"/>
    <property type="molecule type" value="Genomic_DNA"/>
</dbReference>
<evidence type="ECO:0000256" key="3">
    <source>
        <dbReference type="ARBA" id="ARBA00004857"/>
    </source>
</evidence>
<evidence type="ECO:0000256" key="1">
    <source>
        <dbReference type="ARBA" id="ARBA00003518"/>
    </source>
</evidence>
<feature type="active site" description="Schiff-base intermediate with substrate" evidence="11">
    <location>
        <position position="141"/>
    </location>
</feature>
<evidence type="ECO:0000256" key="6">
    <source>
        <dbReference type="ARBA" id="ARBA00022490"/>
    </source>
</evidence>
<accession>A0A9X1V6L1</accession>
<evidence type="ECO:0000313" key="13">
    <source>
        <dbReference type="Proteomes" id="UP001139263"/>
    </source>
</evidence>
<evidence type="ECO:0000256" key="8">
    <source>
        <dbReference type="ARBA" id="ARBA00023126"/>
    </source>
</evidence>
<evidence type="ECO:0000256" key="4">
    <source>
        <dbReference type="ARBA" id="ARBA00008426"/>
    </source>
</evidence>
<dbReference type="InterPro" id="IPR013785">
    <property type="entry name" value="Aldolase_TIM"/>
</dbReference>
<dbReference type="NCBIfam" id="NF002881">
    <property type="entry name" value="PRK03343.1"/>
    <property type="match status" value="1"/>
</dbReference>
<keyword evidence="9 11" id="KW-0704">Schiff base</keyword>
<dbReference type="InterPro" id="IPR001585">
    <property type="entry name" value="TAL/FSA"/>
</dbReference>
<evidence type="ECO:0000256" key="5">
    <source>
        <dbReference type="ARBA" id="ARBA00013151"/>
    </source>
</evidence>
<dbReference type="PANTHER" id="PTHR10683">
    <property type="entry name" value="TRANSALDOLASE"/>
    <property type="match status" value="1"/>
</dbReference>
<dbReference type="GO" id="GO:0005975">
    <property type="term" value="P:carbohydrate metabolic process"/>
    <property type="evidence" value="ECO:0007669"/>
    <property type="project" value="InterPro"/>
</dbReference>
<keyword evidence="8 11" id="KW-0570">Pentose shunt</keyword>
<dbReference type="AlphaFoldDB" id="A0A9X1V6L1"/>
<dbReference type="GO" id="GO:0005737">
    <property type="term" value="C:cytoplasm"/>
    <property type="evidence" value="ECO:0007669"/>
    <property type="project" value="UniProtKB-SubCell"/>
</dbReference>
<protein>
    <recommendedName>
        <fullName evidence="5 11">Transaldolase</fullName>
        <ecNumber evidence="5 11">2.2.1.2</ecNumber>
    </recommendedName>
</protein>
<dbReference type="Proteomes" id="UP001139263">
    <property type="component" value="Unassembled WGS sequence"/>
</dbReference>
<comment type="pathway">
    <text evidence="3 11">Carbohydrate degradation; pentose phosphate pathway; D-glyceraldehyde 3-phosphate and beta-D-fructose 6-phosphate from D-ribose 5-phosphate and D-xylulose 5-phosphate (non-oxidative stage): step 2/3.</text>
</comment>
<dbReference type="EC" id="2.2.1.2" evidence="5 11"/>
<sequence length="365" mass="39773">MASSTRLQELIALGQSPWLDYIRKDMLHNGELQQQIAQGLCGVTSNPSIFENAIAKSELYKEDIQQLAQSGATSIDIYDSLVKADISLAADSLRPVYDASKGADGYVSLEVPPDLCDDHERTVAEAKRLWQWIDKPNLMIKVPATSQGLLAIEELIGEGIPINVTLLFTMNDYRQVASAYLRGLERRAASGQELHSVASVASIFVSRLDTAIEGLAAEKDVADLIGKVAVANSRAIYREFSRMFSSHRFAKLQALGAHVQRPLWASTGTKNQALSDVLYINELIGPNTVNTMPPATLAAFLDHGVAKLEVDQHASEDVGVLAQCEKAGIDIESLGQELKQKGLVQFKDSFTHLMAAIEEAMAKHS</sequence>
<dbReference type="SUPFAM" id="SSF51569">
    <property type="entry name" value="Aldolase"/>
    <property type="match status" value="1"/>
</dbReference>
<keyword evidence="7 11" id="KW-0808">Transferase</keyword>
<organism evidence="12 13">
    <name type="scientific">Sulfoacidibacillus ferrooxidans</name>
    <dbReference type="NCBI Taxonomy" id="2005001"/>
    <lineage>
        <taxon>Bacteria</taxon>
        <taxon>Bacillati</taxon>
        <taxon>Bacillota</taxon>
        <taxon>Bacilli</taxon>
        <taxon>Bacillales</taxon>
        <taxon>Alicyclobacillaceae</taxon>
        <taxon>Sulfoacidibacillus</taxon>
    </lineage>
</organism>
<dbReference type="Gene3D" id="3.20.20.70">
    <property type="entry name" value="Aldolase class I"/>
    <property type="match status" value="1"/>
</dbReference>
<keyword evidence="13" id="KW-1185">Reference proteome</keyword>
<dbReference type="Pfam" id="PF00923">
    <property type="entry name" value="TAL_FSA"/>
    <property type="match status" value="1"/>
</dbReference>
<gene>
    <name evidence="12" type="primary">tal_1</name>
    <name evidence="11" type="synonym">tal</name>
    <name evidence="12" type="ORF">MM817_00726</name>
</gene>
<dbReference type="HAMAP" id="MF_00493">
    <property type="entry name" value="Transaldolase_2"/>
    <property type="match status" value="1"/>
</dbReference>
<dbReference type="CDD" id="cd00955">
    <property type="entry name" value="Transaldolase_like"/>
    <property type="match status" value="1"/>
</dbReference>
<comment type="similarity">
    <text evidence="4 11">Belongs to the transaldolase family. Type 2 subfamily.</text>
</comment>
<comment type="catalytic activity">
    <reaction evidence="10 11">
        <text>D-sedoheptulose 7-phosphate + D-glyceraldehyde 3-phosphate = D-erythrose 4-phosphate + beta-D-fructose 6-phosphate</text>
        <dbReference type="Rhea" id="RHEA:17053"/>
        <dbReference type="ChEBI" id="CHEBI:16897"/>
        <dbReference type="ChEBI" id="CHEBI:57483"/>
        <dbReference type="ChEBI" id="CHEBI:57634"/>
        <dbReference type="ChEBI" id="CHEBI:59776"/>
        <dbReference type="EC" id="2.2.1.2"/>
    </reaction>
</comment>
<comment type="subcellular location">
    <subcellularLocation>
        <location evidence="2 11">Cytoplasm</location>
    </subcellularLocation>
</comment>
<dbReference type="PIRSF" id="PIRSF036915">
    <property type="entry name" value="Trnald_Bac_Plnt"/>
    <property type="match status" value="1"/>
</dbReference>
<keyword evidence="6 11" id="KW-0963">Cytoplasm</keyword>
<dbReference type="PANTHER" id="PTHR10683:SF31">
    <property type="entry name" value="TRANSALDOLASE"/>
    <property type="match status" value="1"/>
</dbReference>
<dbReference type="PROSITE" id="PS01054">
    <property type="entry name" value="TRANSALDOLASE_1"/>
    <property type="match status" value="1"/>
</dbReference>
<evidence type="ECO:0000256" key="11">
    <source>
        <dbReference type="HAMAP-Rule" id="MF_00493"/>
    </source>
</evidence>
<dbReference type="RefSeq" id="WP_241712057.1">
    <property type="nucleotide sequence ID" value="NZ_JALBUF010000001.1"/>
</dbReference>
<evidence type="ECO:0000256" key="2">
    <source>
        <dbReference type="ARBA" id="ARBA00004496"/>
    </source>
</evidence>
<evidence type="ECO:0000256" key="7">
    <source>
        <dbReference type="ARBA" id="ARBA00022679"/>
    </source>
</evidence>
<dbReference type="GO" id="GO:0006098">
    <property type="term" value="P:pentose-phosphate shunt"/>
    <property type="evidence" value="ECO:0007669"/>
    <property type="project" value="UniProtKB-UniRule"/>
</dbReference>
<dbReference type="InterPro" id="IPR018225">
    <property type="entry name" value="Transaldolase_AS"/>
</dbReference>
<name>A0A9X1V6L1_9BACL</name>
<evidence type="ECO:0000256" key="10">
    <source>
        <dbReference type="ARBA" id="ARBA00048810"/>
    </source>
</evidence>
<proteinExistence type="inferred from homology"/>
<evidence type="ECO:0000256" key="9">
    <source>
        <dbReference type="ARBA" id="ARBA00023270"/>
    </source>
</evidence>
<comment type="function">
    <text evidence="1 11">Transaldolase is important for the balance of metabolites in the pentose-phosphate pathway.</text>
</comment>
<evidence type="ECO:0000313" key="12">
    <source>
        <dbReference type="EMBL" id="MCI0182466.1"/>
    </source>
</evidence>
<dbReference type="InterPro" id="IPR004732">
    <property type="entry name" value="Transaldolase_2"/>
</dbReference>